<evidence type="ECO:0000313" key="2">
    <source>
        <dbReference type="Proteomes" id="UP000266691"/>
    </source>
</evidence>
<comment type="caution">
    <text evidence="1">The sequence shown here is derived from an EMBL/GenBank/DDBJ whole genome shotgun (WGS) entry which is preliminary data.</text>
</comment>
<dbReference type="EMBL" id="QXFI01000018">
    <property type="protein sequence ID" value="RIV45343.1"/>
    <property type="molecule type" value="Genomic_DNA"/>
</dbReference>
<protein>
    <submittedName>
        <fullName evidence="1">DUF4179 domain-containing protein</fullName>
    </submittedName>
</protein>
<dbReference type="AlphaFoldDB" id="A0A3A1NIJ1"/>
<organism evidence="1 2">
    <name type="scientific">Flagellimonas pelagia</name>
    <dbReference type="NCBI Taxonomy" id="2306998"/>
    <lineage>
        <taxon>Bacteria</taxon>
        <taxon>Pseudomonadati</taxon>
        <taxon>Bacteroidota</taxon>
        <taxon>Flavobacteriia</taxon>
        <taxon>Flavobacteriales</taxon>
        <taxon>Flavobacteriaceae</taxon>
        <taxon>Flagellimonas</taxon>
    </lineage>
</organism>
<proteinExistence type="predicted"/>
<evidence type="ECO:0000313" key="1">
    <source>
        <dbReference type="EMBL" id="RIV45343.1"/>
    </source>
</evidence>
<gene>
    <name evidence="1" type="ORF">D2V05_07180</name>
</gene>
<sequence>MSLKQKRFFDKSLKSFINTSKNKIMRKIKIASVAFMLFATLGVFANKGHNEVSEKSLSSQIYEMLKQNNFELQYNELTADVRLTINDKGELVVLSVDTKNEVLEKFVKSRLNYQKVESAQPVEGRIYTVAVRITA</sequence>
<dbReference type="Proteomes" id="UP000266691">
    <property type="component" value="Unassembled WGS sequence"/>
</dbReference>
<name>A0A3A1NIJ1_9FLAO</name>
<reference evidence="1 2" key="1">
    <citation type="submission" date="2018-08" db="EMBL/GenBank/DDBJ databases">
        <title>Proposal of Muricauda 72 sp.nov. and Muricauda NH166 sp.nov., isolated from seawater.</title>
        <authorList>
            <person name="Cheng H."/>
            <person name="Wu Y.-H."/>
            <person name="Guo L.-L."/>
            <person name="Xu X.-W."/>
        </authorList>
    </citation>
    <scope>NUCLEOTIDE SEQUENCE [LARGE SCALE GENOMIC DNA]</scope>
    <source>
        <strain evidence="1 2">72</strain>
    </source>
</reference>
<accession>A0A3A1NIJ1</accession>